<evidence type="ECO:0000313" key="4">
    <source>
        <dbReference type="EMBL" id="CDF40077.1"/>
    </source>
</evidence>
<dbReference type="Pfam" id="PF00557">
    <property type="entry name" value="Peptidase_M24"/>
    <property type="match status" value="1"/>
</dbReference>
<protein>
    <recommendedName>
        <fullName evidence="3">Peptidase M24 domain-containing protein</fullName>
    </recommendedName>
</protein>
<evidence type="ECO:0000259" key="3">
    <source>
        <dbReference type="Pfam" id="PF00557"/>
    </source>
</evidence>
<dbReference type="AlphaFoldDB" id="R7QNK4"/>
<feature type="region of interest" description="Disordered" evidence="2">
    <location>
        <begin position="371"/>
        <end position="393"/>
    </location>
</feature>
<accession>R7QNK4</accession>
<dbReference type="OMA" id="SRMFYSE"/>
<sequence length="393" mass="43133">MADTPEQAPERGIDQSDVLEKYKAAGAIADQAMDVLGKAAYAGMAVRTMCQLGDAVITKTAAGVYSKARTDTGEKLEKGVSFPTCVCINNCASHFCPIETDPEADTVLSGGDIITVQLGAHIDGYSAMASQTLVVKESKEAQEPPVATGRKADVITAAYTAAEAVLRLMRPGKSNEEVSEMIGRIAKMYGVEPLEGTLSHQMKRYVIDGSKVIMNKQTLEARADKWEFEAYEVYNLDIVMSTGEGKAIERNTRETVYKRQVDVDYKLKLKTSRQVFSEINKAYPALPFTLRALSDPKRSRMAMTEMVKHMLVVPYPVLYEKDDAIVARCSVTVLVTPNQTSVVNKKSMPAVDCKISIEDEEVKALLATSMDKKKKKKKKKKATMEVDGEAMES</sequence>
<dbReference type="EMBL" id="HG002125">
    <property type="protein sequence ID" value="CDF40077.1"/>
    <property type="molecule type" value="Genomic_DNA"/>
</dbReference>
<dbReference type="PANTHER" id="PTHR10804:SF11">
    <property type="entry name" value="PROLIFERATION-ASSOCIATED PROTEIN 2G4"/>
    <property type="match status" value="1"/>
</dbReference>
<evidence type="ECO:0000256" key="1">
    <source>
        <dbReference type="ARBA" id="ARBA00007319"/>
    </source>
</evidence>
<dbReference type="Gene3D" id="1.10.10.10">
    <property type="entry name" value="Winged helix-like DNA-binding domain superfamily/Winged helix DNA-binding domain"/>
    <property type="match status" value="1"/>
</dbReference>
<dbReference type="InterPro" id="IPR036388">
    <property type="entry name" value="WH-like_DNA-bd_sf"/>
</dbReference>
<dbReference type="RefSeq" id="XP_005710371.1">
    <property type="nucleotide sequence ID" value="XM_005710314.1"/>
</dbReference>
<dbReference type="PANTHER" id="PTHR10804">
    <property type="entry name" value="PROTEASE FAMILY M24 METHIONYL AMINOPEPTIDASE, AMINOPEPTIDASE P"/>
    <property type="match status" value="1"/>
</dbReference>
<feature type="compositionally biased region" description="Basic residues" evidence="2">
    <location>
        <begin position="372"/>
        <end position="381"/>
    </location>
</feature>
<dbReference type="FunFam" id="1.10.10.10:FF:000029">
    <property type="entry name" value="Proliferation-associated 2G4, a"/>
    <property type="match status" value="1"/>
</dbReference>
<dbReference type="Proteomes" id="UP000012073">
    <property type="component" value="Unassembled WGS sequence"/>
</dbReference>
<dbReference type="OrthoDB" id="5876363at2759"/>
<dbReference type="InterPro" id="IPR036005">
    <property type="entry name" value="Creatinase/aminopeptidase-like"/>
</dbReference>
<comment type="similarity">
    <text evidence="1">Belongs to the peptidase M24 family.</text>
</comment>
<evidence type="ECO:0000256" key="2">
    <source>
        <dbReference type="SAM" id="MobiDB-lite"/>
    </source>
</evidence>
<dbReference type="GeneID" id="17318088"/>
<dbReference type="InterPro" id="IPR047113">
    <property type="entry name" value="PA2G4/ARX1"/>
</dbReference>
<name>R7QNK4_CHOCR</name>
<keyword evidence="5" id="KW-1185">Reference proteome</keyword>
<dbReference type="Gramene" id="CDF40077">
    <property type="protein sequence ID" value="CDF40077"/>
    <property type="gene ID" value="CHC_T00000651001"/>
</dbReference>
<feature type="domain" description="Peptidase M24" evidence="3">
    <location>
        <begin position="20"/>
        <end position="209"/>
    </location>
</feature>
<evidence type="ECO:0000313" key="5">
    <source>
        <dbReference type="Proteomes" id="UP000012073"/>
    </source>
</evidence>
<dbReference type="PhylomeDB" id="R7QNK4"/>
<dbReference type="SUPFAM" id="SSF46785">
    <property type="entry name" value="Winged helix' DNA-binding domain"/>
    <property type="match status" value="1"/>
</dbReference>
<dbReference type="InterPro" id="IPR000994">
    <property type="entry name" value="Pept_M24"/>
</dbReference>
<dbReference type="KEGG" id="ccp:CHC_T00000651001"/>
<gene>
    <name evidence="4" type="ORF">CHC_T00000651001</name>
</gene>
<dbReference type="Gene3D" id="3.90.230.10">
    <property type="entry name" value="Creatinase/methionine aminopeptidase superfamily"/>
    <property type="match status" value="1"/>
</dbReference>
<organism evidence="4 5">
    <name type="scientific">Chondrus crispus</name>
    <name type="common">Carrageen Irish moss</name>
    <name type="synonym">Polymorpha crispa</name>
    <dbReference type="NCBI Taxonomy" id="2769"/>
    <lineage>
        <taxon>Eukaryota</taxon>
        <taxon>Rhodophyta</taxon>
        <taxon>Florideophyceae</taxon>
        <taxon>Rhodymeniophycidae</taxon>
        <taxon>Gigartinales</taxon>
        <taxon>Gigartinaceae</taxon>
        <taxon>Chondrus</taxon>
    </lineage>
</organism>
<dbReference type="InterPro" id="IPR036390">
    <property type="entry name" value="WH_DNA-bd_sf"/>
</dbReference>
<proteinExistence type="inferred from homology"/>
<dbReference type="CDD" id="cd01089">
    <property type="entry name" value="PA2G4-like"/>
    <property type="match status" value="1"/>
</dbReference>
<dbReference type="STRING" id="2769.R7QNK4"/>
<reference evidence="5" key="1">
    <citation type="journal article" date="2013" name="Proc. Natl. Acad. Sci. U.S.A.">
        <title>Genome structure and metabolic features in the red seaweed Chondrus crispus shed light on evolution of the Archaeplastida.</title>
        <authorList>
            <person name="Collen J."/>
            <person name="Porcel B."/>
            <person name="Carre W."/>
            <person name="Ball S.G."/>
            <person name="Chaparro C."/>
            <person name="Tonon T."/>
            <person name="Barbeyron T."/>
            <person name="Michel G."/>
            <person name="Noel B."/>
            <person name="Valentin K."/>
            <person name="Elias M."/>
            <person name="Artiguenave F."/>
            <person name="Arun A."/>
            <person name="Aury J.M."/>
            <person name="Barbosa-Neto J.F."/>
            <person name="Bothwell J.H."/>
            <person name="Bouget F.Y."/>
            <person name="Brillet L."/>
            <person name="Cabello-Hurtado F."/>
            <person name="Capella-Gutierrez S."/>
            <person name="Charrier B."/>
            <person name="Cladiere L."/>
            <person name="Cock J.M."/>
            <person name="Coelho S.M."/>
            <person name="Colleoni C."/>
            <person name="Czjzek M."/>
            <person name="Da Silva C."/>
            <person name="Delage L."/>
            <person name="Denoeud F."/>
            <person name="Deschamps P."/>
            <person name="Dittami S.M."/>
            <person name="Gabaldon T."/>
            <person name="Gachon C.M."/>
            <person name="Groisillier A."/>
            <person name="Herve C."/>
            <person name="Jabbari K."/>
            <person name="Katinka M."/>
            <person name="Kloareg B."/>
            <person name="Kowalczyk N."/>
            <person name="Labadie K."/>
            <person name="Leblanc C."/>
            <person name="Lopez P.J."/>
            <person name="McLachlan D.H."/>
            <person name="Meslet-Cladiere L."/>
            <person name="Moustafa A."/>
            <person name="Nehr Z."/>
            <person name="Nyvall Collen P."/>
            <person name="Panaud O."/>
            <person name="Partensky F."/>
            <person name="Poulain J."/>
            <person name="Rensing S.A."/>
            <person name="Rousvoal S."/>
            <person name="Samson G."/>
            <person name="Symeonidi A."/>
            <person name="Weissenbach J."/>
            <person name="Zambounis A."/>
            <person name="Wincker P."/>
            <person name="Boyen C."/>
        </authorList>
    </citation>
    <scope>NUCLEOTIDE SEQUENCE [LARGE SCALE GENOMIC DNA]</scope>
    <source>
        <strain evidence="5">cv. Stackhouse</strain>
    </source>
</reference>
<dbReference type="SUPFAM" id="SSF55920">
    <property type="entry name" value="Creatinase/aminopeptidase"/>
    <property type="match status" value="1"/>
</dbReference>